<dbReference type="AlphaFoldDB" id="G0MQZ1"/>
<feature type="region of interest" description="Disordered" evidence="4">
    <location>
        <begin position="112"/>
        <end position="218"/>
    </location>
</feature>
<proteinExistence type="predicted"/>
<evidence type="ECO:0000256" key="3">
    <source>
        <dbReference type="ARBA" id="ARBA00023242"/>
    </source>
</evidence>
<feature type="compositionally biased region" description="Basic and acidic residues" evidence="4">
    <location>
        <begin position="112"/>
        <end position="129"/>
    </location>
</feature>
<dbReference type="PANTHER" id="PTHR16089">
    <property type="entry name" value="REST COREPRESSOR COREST PROTEIN-RELATED"/>
    <property type="match status" value="1"/>
</dbReference>
<evidence type="ECO:0000256" key="2">
    <source>
        <dbReference type="ARBA" id="ARBA00023163"/>
    </source>
</evidence>
<feature type="compositionally biased region" description="Polar residues" evidence="4">
    <location>
        <begin position="132"/>
        <end position="148"/>
    </location>
</feature>
<evidence type="ECO:0000259" key="5">
    <source>
        <dbReference type="PROSITE" id="PS51156"/>
    </source>
</evidence>
<accession>G0MQZ1</accession>
<dbReference type="SMART" id="SM01189">
    <property type="entry name" value="ELM2"/>
    <property type="match status" value="1"/>
</dbReference>
<gene>
    <name evidence="6" type="ORF">CAEBREN_11689</name>
</gene>
<evidence type="ECO:0000313" key="6">
    <source>
        <dbReference type="EMBL" id="EGT42100.1"/>
    </source>
</evidence>
<dbReference type="InterPro" id="IPR051066">
    <property type="entry name" value="Trans_reg/Corepressor"/>
</dbReference>
<evidence type="ECO:0000313" key="7">
    <source>
        <dbReference type="Proteomes" id="UP000008068"/>
    </source>
</evidence>
<dbReference type="PROSITE" id="PS51156">
    <property type="entry name" value="ELM2"/>
    <property type="match status" value="1"/>
</dbReference>
<dbReference type="GO" id="GO:0003714">
    <property type="term" value="F:transcription corepressor activity"/>
    <property type="evidence" value="ECO:0007669"/>
    <property type="project" value="TreeGrafter"/>
</dbReference>
<protein>
    <recommendedName>
        <fullName evidence="5">ELM2 domain-containing protein</fullName>
    </recommendedName>
</protein>
<feature type="compositionally biased region" description="Low complexity" evidence="4">
    <location>
        <begin position="207"/>
        <end position="218"/>
    </location>
</feature>
<dbReference type="EMBL" id="GL379808">
    <property type="protein sequence ID" value="EGT42100.1"/>
    <property type="molecule type" value="Genomic_DNA"/>
</dbReference>
<dbReference type="Proteomes" id="UP000008068">
    <property type="component" value="Unassembled WGS sequence"/>
</dbReference>
<keyword evidence="3" id="KW-0539">Nucleus</keyword>
<dbReference type="InParanoid" id="G0MQZ1"/>
<dbReference type="GO" id="GO:0006357">
    <property type="term" value="P:regulation of transcription by RNA polymerase II"/>
    <property type="evidence" value="ECO:0007669"/>
    <property type="project" value="TreeGrafter"/>
</dbReference>
<name>G0MQZ1_CAEBE</name>
<evidence type="ECO:0000256" key="1">
    <source>
        <dbReference type="ARBA" id="ARBA00023015"/>
    </source>
</evidence>
<feature type="compositionally biased region" description="Polar residues" evidence="4">
    <location>
        <begin position="155"/>
        <end position="165"/>
    </location>
</feature>
<dbReference type="GO" id="GO:0005667">
    <property type="term" value="C:transcription regulator complex"/>
    <property type="evidence" value="ECO:0007669"/>
    <property type="project" value="TreeGrafter"/>
</dbReference>
<keyword evidence="2" id="KW-0804">Transcription</keyword>
<evidence type="ECO:0000256" key="4">
    <source>
        <dbReference type="SAM" id="MobiDB-lite"/>
    </source>
</evidence>
<feature type="compositionally biased region" description="Basic and acidic residues" evidence="4">
    <location>
        <begin position="190"/>
        <end position="206"/>
    </location>
</feature>
<dbReference type="STRING" id="135651.G0MQZ1"/>
<dbReference type="HOGENOM" id="CLU_418113_0_0_1"/>
<dbReference type="InterPro" id="IPR000949">
    <property type="entry name" value="ELM2_dom"/>
</dbReference>
<feature type="compositionally biased region" description="Polar residues" evidence="4">
    <location>
        <begin position="26"/>
        <end position="49"/>
    </location>
</feature>
<dbReference type="eggNOG" id="ENOG502SDUH">
    <property type="taxonomic scope" value="Eukaryota"/>
</dbReference>
<feature type="domain" description="ELM2" evidence="5">
    <location>
        <begin position="385"/>
        <end position="483"/>
    </location>
</feature>
<reference evidence="7" key="1">
    <citation type="submission" date="2011-07" db="EMBL/GenBank/DDBJ databases">
        <authorList>
            <consortium name="Caenorhabditis brenneri Sequencing and Analysis Consortium"/>
            <person name="Wilson R.K."/>
        </authorList>
    </citation>
    <scope>NUCLEOTIDE SEQUENCE [LARGE SCALE GENOMIC DNA]</scope>
    <source>
        <strain evidence="7">PB2801</strain>
    </source>
</reference>
<organism evidence="7">
    <name type="scientific">Caenorhabditis brenneri</name>
    <name type="common">Nematode worm</name>
    <dbReference type="NCBI Taxonomy" id="135651"/>
    <lineage>
        <taxon>Eukaryota</taxon>
        <taxon>Metazoa</taxon>
        <taxon>Ecdysozoa</taxon>
        <taxon>Nematoda</taxon>
        <taxon>Chromadorea</taxon>
        <taxon>Rhabditida</taxon>
        <taxon>Rhabditina</taxon>
        <taxon>Rhabditomorpha</taxon>
        <taxon>Rhabditoidea</taxon>
        <taxon>Rhabditidae</taxon>
        <taxon>Peloderinae</taxon>
        <taxon>Caenorhabditis</taxon>
    </lineage>
</organism>
<dbReference type="GO" id="GO:0000118">
    <property type="term" value="C:histone deacetylase complex"/>
    <property type="evidence" value="ECO:0007669"/>
    <property type="project" value="TreeGrafter"/>
</dbReference>
<keyword evidence="7" id="KW-1185">Reference proteome</keyword>
<dbReference type="OrthoDB" id="5876245at2759"/>
<dbReference type="PANTHER" id="PTHR16089:SF42">
    <property type="entry name" value="ELM2 DOMAIN-CONTAINING PROTEIN"/>
    <property type="match status" value="1"/>
</dbReference>
<sequence length="656" mass="74964">MDSVRRESNELATPINKDNESEHQTGNRQQLQKEPNSVSKRSPQNSASPNDDRLFIVPNKIRKHYEGDVQQIGNLEPEDMVVNEADKPKLIGNYESAMAKFLAKCVEEQRVRDVSNSGKERAEPPEQHKNQQKQGSVASPQKSKSSVAQKRLVQGSESPKVSANKTAIAPQKVMSARNIRSQKRSYANSEHLKTDALSKSTTEKKASTSSSSPESVVASTGNVLRGFEADLRRSLFRCLQNIMNSLVDEEDPEVLPEVEDSTPQARPRRSCVKIKKPTEPIKTPLEMIKEIISELPPPIPRGHIIPIGLQRVPFNLSPLLKKHETIQNRLPHSVKHIKAILEQLNIQESPEFPTAVEPTEVFKKEDSNVQKKVAATNKRYPNGVGRILVGEEYQVKIDEEPSGLLPETGENRDEVVWSSDDVEAHFKGDKKKLNEFYKTVDEQYLFSIWRQFESHIQPEVALQHLHQNNFDIPMSLHTIDQRLKELLQKMKAPCKAQAQMMKKYMFDGLKSMRWIQKMGMRNYHLGELITFKWNLERFFPDDGGMRSVACNCLEPKCRPLNFEPRYGCSNCVKGLKRLSPDKLCLICQTFQNLTGERRSTRNVVFDEEEKQKIRLWTRKERELKRSKNKQLASYAKFPPRQILPPINAPESIPGLE</sequence>
<keyword evidence="1" id="KW-0805">Transcription regulation</keyword>
<feature type="region of interest" description="Disordered" evidence="4">
    <location>
        <begin position="1"/>
        <end position="55"/>
    </location>
</feature>